<organism evidence="1 2">
    <name type="scientific">Cephalotus follicularis</name>
    <name type="common">Albany pitcher plant</name>
    <dbReference type="NCBI Taxonomy" id="3775"/>
    <lineage>
        <taxon>Eukaryota</taxon>
        <taxon>Viridiplantae</taxon>
        <taxon>Streptophyta</taxon>
        <taxon>Embryophyta</taxon>
        <taxon>Tracheophyta</taxon>
        <taxon>Spermatophyta</taxon>
        <taxon>Magnoliopsida</taxon>
        <taxon>eudicotyledons</taxon>
        <taxon>Gunneridae</taxon>
        <taxon>Pentapetalae</taxon>
        <taxon>rosids</taxon>
        <taxon>fabids</taxon>
        <taxon>Oxalidales</taxon>
        <taxon>Cephalotaceae</taxon>
        <taxon>Cephalotus</taxon>
    </lineage>
</organism>
<reference evidence="2" key="1">
    <citation type="submission" date="2016-04" db="EMBL/GenBank/DDBJ databases">
        <title>Cephalotus genome sequencing.</title>
        <authorList>
            <person name="Fukushima K."/>
            <person name="Hasebe M."/>
            <person name="Fang X."/>
        </authorList>
    </citation>
    <scope>NUCLEOTIDE SEQUENCE [LARGE SCALE GENOMIC DNA]</scope>
    <source>
        <strain evidence="2">cv. St1</strain>
    </source>
</reference>
<dbReference type="PANTHER" id="PTHR31286:SF99">
    <property type="entry name" value="DUF4283 DOMAIN-CONTAINING PROTEIN"/>
    <property type="match status" value="1"/>
</dbReference>
<feature type="non-terminal residue" evidence="1">
    <location>
        <position position="1"/>
    </location>
</feature>
<name>A0A1Q3CMN2_CEPFO</name>
<dbReference type="InParanoid" id="A0A1Q3CMN2"/>
<dbReference type="Proteomes" id="UP000187406">
    <property type="component" value="Unassembled WGS sequence"/>
</dbReference>
<gene>
    <name evidence="1" type="ORF">CFOL_v3_24954</name>
</gene>
<dbReference type="InterPro" id="IPR040256">
    <property type="entry name" value="At4g02000-like"/>
</dbReference>
<dbReference type="OrthoDB" id="1302764at2759"/>
<dbReference type="PANTHER" id="PTHR31286">
    <property type="entry name" value="GLYCINE-RICH CELL WALL STRUCTURAL PROTEIN 1.8-LIKE"/>
    <property type="match status" value="1"/>
</dbReference>
<evidence type="ECO:0000313" key="1">
    <source>
        <dbReference type="EMBL" id="GAV81499.1"/>
    </source>
</evidence>
<sequence>PLAVVWMSFPGLPLPLHNPSILLAIGNSFGQFLRSDIPTAKFRNPRAAHICVELDISTPPPPAFVVAFGKEKVHQRIHYETRLLFCTHCLLQGHNASACRNRKRKRPFCGDAPGRALR</sequence>
<protein>
    <submittedName>
        <fullName evidence="1">Uncharacterized protein</fullName>
    </submittedName>
</protein>
<dbReference type="STRING" id="3775.A0A1Q3CMN2"/>
<dbReference type="AlphaFoldDB" id="A0A1Q3CMN2"/>
<dbReference type="EMBL" id="BDDD01002420">
    <property type="protein sequence ID" value="GAV81499.1"/>
    <property type="molecule type" value="Genomic_DNA"/>
</dbReference>
<keyword evidence="2" id="KW-1185">Reference proteome</keyword>
<comment type="caution">
    <text evidence="1">The sequence shown here is derived from an EMBL/GenBank/DDBJ whole genome shotgun (WGS) entry which is preliminary data.</text>
</comment>
<accession>A0A1Q3CMN2</accession>
<evidence type="ECO:0000313" key="2">
    <source>
        <dbReference type="Proteomes" id="UP000187406"/>
    </source>
</evidence>
<proteinExistence type="predicted"/>